<dbReference type="GO" id="GO:0140664">
    <property type="term" value="F:ATP-dependent DNA damage sensor activity"/>
    <property type="evidence" value="ECO:0007669"/>
    <property type="project" value="InterPro"/>
</dbReference>
<dbReference type="InterPro" id="IPR038973">
    <property type="entry name" value="MutL/Mlh/Pms-like"/>
</dbReference>
<evidence type="ECO:0000256" key="1">
    <source>
        <dbReference type="ARBA" id="ARBA00006082"/>
    </source>
</evidence>
<dbReference type="SUPFAM" id="SSF54211">
    <property type="entry name" value="Ribosomal protein S5 domain 2-like"/>
    <property type="match status" value="1"/>
</dbReference>
<dbReference type="NCBIfam" id="TIGR00585">
    <property type="entry name" value="mutl"/>
    <property type="match status" value="1"/>
</dbReference>
<proteinExistence type="inferred from homology"/>
<name>A0A132NPD7_GIAIN</name>
<sequence>MICLLLGSGATCVLRRFLGVRSKVLRDKGLRFLRVMIIDIRHGLFNFDYTSRSLDMPQIHLLDPETVAKMAAGEVIQRPFNAAKELIENATDADAPAIGLFVSNNCYDLIMVYDTGHGIELADYPLLCHRFATSKITTFNDIYSIQSFGFRGEALASISYVSRMIVISKVENQPAHLAVYMNGKLHFDPETLAAEYTDFFTNTLVSNSFTIICVTDLFYADSIRRNQIRSSKASLDMQDLLMSISAANHTREYAISFISDSQAIQRELQAWLDDIHTTSGMLSLISNIIESGVTALHFKPVTTRYERLLQVLTALLNQTRSSGNTMPQVHSITKEHLCNTCSELSFYFTESVDHSQQNRRLSNLLIFINGRGVQYPRLKSAVQSVIDVYLSAFSTIQAGILWIVTEPGGCDPNVHPSKERVLLIEEEAIYSAIIDMLTEHMKVHYMKEVEPLLSQPRLKLQPQSTYSSSMRRSRQLVNTLDPTPKGTSSPLYKQRHDSSTISILRFDNIQRAPCNKEIPEVHAPLPCSAPLHLPFESNIHGQNEQMDRSNSENGESIATINKPDIECKEGNAAVSIADTGVAVIQQVQDIQIQVDRAVNYVSLFDEEFGKYSKQSRRTLASMNIERLIDNLPTEYDPGALPPLNKDTKLTLCGATTTVSSDGTKILLGFLQSAELALICVDIGKLLVAKMLSCYCNLLSSSHLSHDIFYTISDCKVHSRKLAELLGDHMFGIDGGALVLAPHILVLLAQNDQIYKEILETIKRWNIFPDIDALESFLKRIDTDFCDALPKVYIELLVSILVDRIGRYPSDLCQALQAFSHTLLEDSEWRCYALTGYSAREVLQSFNRVV</sequence>
<dbReference type="GO" id="GO:0030983">
    <property type="term" value="F:mismatched DNA binding"/>
    <property type="evidence" value="ECO:0007669"/>
    <property type="project" value="InterPro"/>
</dbReference>
<comment type="caution">
    <text evidence="5">The sequence shown here is derived from an EMBL/GenBank/DDBJ whole genome shotgun (WGS) entry which is preliminary data.</text>
</comment>
<dbReference type="InterPro" id="IPR002099">
    <property type="entry name" value="MutL/Mlh/PMS"/>
</dbReference>
<dbReference type="Pfam" id="PF01119">
    <property type="entry name" value="DNA_mis_repair"/>
    <property type="match status" value="1"/>
</dbReference>
<accession>A0A132NPD7</accession>
<dbReference type="PANTHER" id="PTHR10073">
    <property type="entry name" value="DNA MISMATCH REPAIR PROTEIN MLH, PMS, MUTL"/>
    <property type="match status" value="1"/>
</dbReference>
<dbReference type="PANTHER" id="PTHR10073:SF52">
    <property type="entry name" value="MISMATCH REPAIR ENDONUCLEASE PMS2"/>
    <property type="match status" value="1"/>
</dbReference>
<keyword evidence="5" id="KW-0413">Isomerase</keyword>
<gene>
    <name evidence="5" type="ORF">QR46_4067</name>
</gene>
<evidence type="ECO:0000313" key="6">
    <source>
        <dbReference type="Proteomes" id="UP000070089"/>
    </source>
</evidence>
<evidence type="ECO:0000259" key="4">
    <source>
        <dbReference type="SMART" id="SM01340"/>
    </source>
</evidence>
<organism evidence="5 6">
    <name type="scientific">Giardia duodenalis assemblage B</name>
    <dbReference type="NCBI Taxonomy" id="1394984"/>
    <lineage>
        <taxon>Eukaryota</taxon>
        <taxon>Metamonada</taxon>
        <taxon>Diplomonadida</taxon>
        <taxon>Hexamitidae</taxon>
        <taxon>Giardiinae</taxon>
        <taxon>Giardia</taxon>
    </lineage>
</organism>
<reference evidence="5 6" key="1">
    <citation type="journal article" date="2015" name="Mol. Biochem. Parasitol.">
        <title>Identification of polymorphic genes for use in assemblage B genotyping assays through comparative genomics of multiple assemblage B Giardia duodenalis isolates.</title>
        <authorList>
            <person name="Wielinga C."/>
            <person name="Thompson R.C."/>
            <person name="Monis P."/>
            <person name="Ryan U."/>
        </authorList>
    </citation>
    <scope>NUCLEOTIDE SEQUENCE [LARGE SCALE GENOMIC DNA]</scope>
    <source>
        <strain evidence="5 6">BAH15c1</strain>
    </source>
</reference>
<feature type="domain" description="DNA mismatch repair protein S5" evidence="4">
    <location>
        <begin position="329"/>
        <end position="442"/>
    </location>
</feature>
<dbReference type="OrthoDB" id="10263226at2759"/>
<dbReference type="InterPro" id="IPR036890">
    <property type="entry name" value="HATPase_C_sf"/>
</dbReference>
<evidence type="ECO:0000256" key="2">
    <source>
        <dbReference type="ARBA" id="ARBA00022763"/>
    </source>
</evidence>
<dbReference type="Proteomes" id="UP000070089">
    <property type="component" value="Unassembled WGS sequence"/>
</dbReference>
<dbReference type="Gene3D" id="3.30.565.10">
    <property type="entry name" value="Histidine kinase-like ATPase, C-terminal domain"/>
    <property type="match status" value="1"/>
</dbReference>
<dbReference type="InterPro" id="IPR014721">
    <property type="entry name" value="Ribsml_uS5_D2-typ_fold_subgr"/>
</dbReference>
<evidence type="ECO:0000313" key="5">
    <source>
        <dbReference type="EMBL" id="KWX11975.1"/>
    </source>
</evidence>
<dbReference type="SUPFAM" id="SSF55874">
    <property type="entry name" value="ATPase domain of HSP90 chaperone/DNA topoisomerase II/histidine kinase"/>
    <property type="match status" value="1"/>
</dbReference>
<comment type="similarity">
    <text evidence="1">Belongs to the DNA mismatch repair MutL/HexB family.</text>
</comment>
<dbReference type="PROSITE" id="PS00058">
    <property type="entry name" value="DNA_MISMATCH_REPAIR_1"/>
    <property type="match status" value="1"/>
</dbReference>
<dbReference type="AlphaFoldDB" id="A0A132NPD7"/>
<dbReference type="InterPro" id="IPR020568">
    <property type="entry name" value="Ribosomal_Su5_D2-typ_SF"/>
</dbReference>
<dbReference type="Pfam" id="PF13589">
    <property type="entry name" value="HATPase_c_3"/>
    <property type="match status" value="1"/>
</dbReference>
<dbReference type="SMART" id="SM01340">
    <property type="entry name" value="DNA_mis_repair"/>
    <property type="match status" value="1"/>
</dbReference>
<dbReference type="GO" id="GO:0006298">
    <property type="term" value="P:mismatch repair"/>
    <property type="evidence" value="ECO:0007669"/>
    <property type="project" value="InterPro"/>
</dbReference>
<keyword evidence="2" id="KW-0227">DNA damage</keyword>
<evidence type="ECO:0000256" key="3">
    <source>
        <dbReference type="SAM" id="MobiDB-lite"/>
    </source>
</evidence>
<dbReference type="GO" id="GO:0005524">
    <property type="term" value="F:ATP binding"/>
    <property type="evidence" value="ECO:0007669"/>
    <property type="project" value="InterPro"/>
</dbReference>
<dbReference type="EMBL" id="JXTI01000144">
    <property type="protein sequence ID" value="KWX11975.1"/>
    <property type="molecule type" value="Genomic_DNA"/>
</dbReference>
<dbReference type="Gene3D" id="3.30.230.10">
    <property type="match status" value="1"/>
</dbReference>
<dbReference type="VEuPathDB" id="GiardiaDB:QR46_4067"/>
<dbReference type="GO" id="GO:0016853">
    <property type="term" value="F:isomerase activity"/>
    <property type="evidence" value="ECO:0007669"/>
    <property type="project" value="UniProtKB-KW"/>
</dbReference>
<dbReference type="GO" id="GO:0016887">
    <property type="term" value="F:ATP hydrolysis activity"/>
    <property type="evidence" value="ECO:0007669"/>
    <property type="project" value="InterPro"/>
</dbReference>
<protein>
    <submittedName>
        <fullName evidence="5">DNA topoisomerase/DNA mismatch repair family protein/ transducer domain/ Mlh1-like protein</fullName>
    </submittedName>
</protein>
<feature type="region of interest" description="Disordered" evidence="3">
    <location>
        <begin position="464"/>
        <end position="494"/>
    </location>
</feature>
<dbReference type="InterPro" id="IPR013507">
    <property type="entry name" value="DNA_mismatch_S5_2-like"/>
</dbReference>
<feature type="compositionally biased region" description="Polar residues" evidence="3">
    <location>
        <begin position="464"/>
        <end position="491"/>
    </location>
</feature>
<dbReference type="InterPro" id="IPR014762">
    <property type="entry name" value="DNA_mismatch_repair_CS"/>
</dbReference>
<dbReference type="GO" id="GO:0032389">
    <property type="term" value="C:MutLalpha complex"/>
    <property type="evidence" value="ECO:0007669"/>
    <property type="project" value="TreeGrafter"/>
</dbReference>